<keyword evidence="3" id="KW-1185">Reference proteome</keyword>
<dbReference type="NCBIfam" id="TIGR02532">
    <property type="entry name" value="IV_pilin_GFxxxE"/>
    <property type="match status" value="1"/>
</dbReference>
<dbReference type="EMBL" id="QGGU01000004">
    <property type="protein sequence ID" value="PWK52930.1"/>
    <property type="molecule type" value="Genomic_DNA"/>
</dbReference>
<dbReference type="RefSeq" id="WP_109762908.1">
    <property type="nucleotide sequence ID" value="NZ_QGGU01000004.1"/>
</dbReference>
<dbReference type="Proteomes" id="UP000245790">
    <property type="component" value="Unassembled WGS sequence"/>
</dbReference>
<dbReference type="AlphaFoldDB" id="A0A316FZH1"/>
<evidence type="ECO:0000256" key="1">
    <source>
        <dbReference type="SAM" id="Phobius"/>
    </source>
</evidence>
<dbReference type="Gene3D" id="3.30.700.10">
    <property type="entry name" value="Glycoprotein, Type 4 Pilin"/>
    <property type="match status" value="1"/>
</dbReference>
<keyword evidence="1" id="KW-0472">Membrane</keyword>
<feature type="transmembrane region" description="Helical" evidence="1">
    <location>
        <begin position="12"/>
        <end position="34"/>
    </location>
</feature>
<dbReference type="SUPFAM" id="SSF54523">
    <property type="entry name" value="Pili subunits"/>
    <property type="match status" value="1"/>
</dbReference>
<keyword evidence="1" id="KW-1133">Transmembrane helix</keyword>
<keyword evidence="1" id="KW-0812">Transmembrane</keyword>
<gene>
    <name evidence="2" type="ORF">C8D97_104148</name>
</gene>
<protein>
    <submittedName>
        <fullName evidence="2">Prepilin-type N-terminal cleavage/methylation domain-containing protein</fullName>
    </submittedName>
</protein>
<evidence type="ECO:0000313" key="3">
    <source>
        <dbReference type="Proteomes" id="UP000245790"/>
    </source>
</evidence>
<proteinExistence type="predicted"/>
<name>A0A316FZH1_9GAMM</name>
<evidence type="ECO:0000313" key="2">
    <source>
        <dbReference type="EMBL" id="PWK52930.1"/>
    </source>
</evidence>
<reference evidence="2 3" key="1">
    <citation type="submission" date="2018-05" db="EMBL/GenBank/DDBJ databases">
        <title>Genomic Encyclopedia of Type Strains, Phase IV (KMG-IV): sequencing the most valuable type-strain genomes for metagenomic binning, comparative biology and taxonomic classification.</title>
        <authorList>
            <person name="Goeker M."/>
        </authorList>
    </citation>
    <scope>NUCLEOTIDE SEQUENCE [LARGE SCALE GENOMIC DNA]</scope>
    <source>
        <strain evidence="2 3">DSM 25350</strain>
    </source>
</reference>
<accession>A0A316FZH1</accession>
<organism evidence="2 3">
    <name type="scientific">Pleionea mediterranea</name>
    <dbReference type="NCBI Taxonomy" id="523701"/>
    <lineage>
        <taxon>Bacteria</taxon>
        <taxon>Pseudomonadati</taxon>
        <taxon>Pseudomonadota</taxon>
        <taxon>Gammaproteobacteria</taxon>
        <taxon>Oceanospirillales</taxon>
        <taxon>Pleioneaceae</taxon>
        <taxon>Pleionea</taxon>
    </lineage>
</organism>
<dbReference type="OrthoDB" id="9852567at2"/>
<dbReference type="InterPro" id="IPR012902">
    <property type="entry name" value="N_methyl_site"/>
</dbReference>
<dbReference type="InterPro" id="IPR045584">
    <property type="entry name" value="Pilin-like"/>
</dbReference>
<comment type="caution">
    <text evidence="2">The sequence shown here is derived from an EMBL/GenBank/DDBJ whole genome shotgun (WGS) entry which is preliminary data.</text>
</comment>
<dbReference type="Pfam" id="PF07963">
    <property type="entry name" value="N_methyl"/>
    <property type="match status" value="1"/>
</dbReference>
<sequence>MIHSSIKPPVKQAAFSLLELVVVIVIIGILAAVATARFGSSNSFEGRAAAAELVNRLRFAQQLAMNNTSRTIVATVTATSLDIEADGSSLSGYPFDFSSEYDVSFSTASFTYTTLGETTATTLTVTPSSGVNVCVSSAGYARLC</sequence>